<dbReference type="Gene3D" id="3.50.50.60">
    <property type="entry name" value="FAD/NAD(P)-binding domain"/>
    <property type="match status" value="2"/>
</dbReference>
<evidence type="ECO:0000256" key="8">
    <source>
        <dbReference type="PIRSR" id="PIRSR000350-2"/>
    </source>
</evidence>
<keyword evidence="9" id="KW-0547">Nucleotide-binding</keyword>
<comment type="similarity">
    <text evidence="1 11">Belongs to the class-I pyridine nucleotide-disulfide oxidoreductase family.</text>
</comment>
<evidence type="ECO:0000256" key="12">
    <source>
        <dbReference type="SAM" id="MobiDB-lite"/>
    </source>
</evidence>
<evidence type="ECO:0000256" key="4">
    <source>
        <dbReference type="ARBA" id="ARBA00023002"/>
    </source>
</evidence>
<feature type="binding site" evidence="9">
    <location>
        <begin position="209"/>
        <end position="216"/>
    </location>
    <ligand>
        <name>NAD(+)</name>
        <dbReference type="ChEBI" id="CHEBI:57540"/>
    </ligand>
</feature>
<sequence>MPADVDIAIIGGGPGGYSTALRAAELGKSVALIERDPSLGGTCLNRGCVPSKALITASRTLQSVQDASRMGIQASVSSIDFDALRDYKLGVVETMTSGLAGLLARRGVVVYRGQAELADQRTVVIRPSGGSDGSGQQGGNSGPDQVQRFNKADVAEDAGNEVRLTAKDIVLSIGSAPRPLPTNPFGGAIIDSTQALNLDKFPASAVIIGAGAVAIEFATMWRQAGTDVSLLIRKDRVLSAWDRRVGSSLTRELKRQGIKVISRSRVTGVDTRADGDASVHYQVEGQGASSKDGQETEDPTVFGQVVLVAIGRDPQTKADWFGSLGIELDEHGLVRTDPLGRTSVEHVWALGDITAGPALAHRAFAQGIAIAEAIAGLNPRPVDPATVPTVVFSTPEAASVGLTAQEAKDREDIRDVKETPYPMMGNARMLMSGSAGSLTIVTGSYGDQEPVILGVHMLAPDASDLIAEAQELVGNRVPLSAAARLIHPHPTLSETLGEALLKADGRPLHTL</sequence>
<evidence type="ECO:0000256" key="1">
    <source>
        <dbReference type="ARBA" id="ARBA00007532"/>
    </source>
</evidence>
<feature type="binding site" evidence="9">
    <location>
        <position position="311"/>
    </location>
    <ligand>
        <name>NAD(+)</name>
        <dbReference type="ChEBI" id="CHEBI:57540"/>
    </ligand>
</feature>
<dbReference type="InterPro" id="IPR036188">
    <property type="entry name" value="FAD/NAD-bd_sf"/>
</dbReference>
<dbReference type="Gene3D" id="3.30.390.30">
    <property type="match status" value="1"/>
</dbReference>
<keyword evidence="5 9" id="KW-0520">NAD</keyword>
<evidence type="ECO:0000256" key="9">
    <source>
        <dbReference type="PIRSR" id="PIRSR000350-3"/>
    </source>
</evidence>
<keyword evidence="6" id="KW-1015">Disulfide bond</keyword>
<evidence type="ECO:0000256" key="5">
    <source>
        <dbReference type="ARBA" id="ARBA00023027"/>
    </source>
</evidence>
<organism evidence="15 16">
    <name type="scientific">Bifidobacterium aemilianum</name>
    <dbReference type="NCBI Taxonomy" id="2493120"/>
    <lineage>
        <taxon>Bacteria</taxon>
        <taxon>Bacillati</taxon>
        <taxon>Actinomycetota</taxon>
        <taxon>Actinomycetes</taxon>
        <taxon>Bifidobacteriales</taxon>
        <taxon>Bifidobacteriaceae</taxon>
        <taxon>Bifidobacterium</taxon>
    </lineage>
</organism>
<dbReference type="GO" id="GO:0004148">
    <property type="term" value="F:dihydrolipoyl dehydrogenase (NADH) activity"/>
    <property type="evidence" value="ECO:0007669"/>
    <property type="project" value="TreeGrafter"/>
</dbReference>
<keyword evidence="16" id="KW-1185">Reference proteome</keyword>
<keyword evidence="4 11" id="KW-0560">Oxidoreductase</keyword>
<dbReference type="PRINTS" id="PR00368">
    <property type="entry name" value="FADPNR"/>
</dbReference>
<evidence type="ECO:0000256" key="7">
    <source>
        <dbReference type="ARBA" id="ARBA00023284"/>
    </source>
</evidence>
<dbReference type="SUPFAM" id="SSF51905">
    <property type="entry name" value="FAD/NAD(P)-binding domain"/>
    <property type="match status" value="1"/>
</dbReference>
<feature type="domain" description="FAD/NAD(P)-binding" evidence="14">
    <location>
        <begin position="6"/>
        <end position="367"/>
    </location>
</feature>
<dbReference type="PROSITE" id="PS00076">
    <property type="entry name" value="PYRIDINE_REDOX_1"/>
    <property type="match status" value="1"/>
</dbReference>
<feature type="region of interest" description="Disordered" evidence="12">
    <location>
        <begin position="125"/>
        <end position="146"/>
    </location>
</feature>
<accession>A0A366K9F7</accession>
<dbReference type="GO" id="GO:0006103">
    <property type="term" value="P:2-oxoglutarate metabolic process"/>
    <property type="evidence" value="ECO:0007669"/>
    <property type="project" value="TreeGrafter"/>
</dbReference>
<dbReference type="PIRSF" id="PIRSF000350">
    <property type="entry name" value="Mercury_reductase_MerA"/>
    <property type="match status" value="1"/>
</dbReference>
<evidence type="ECO:0000256" key="3">
    <source>
        <dbReference type="ARBA" id="ARBA00022827"/>
    </source>
</evidence>
<dbReference type="Proteomes" id="UP000252530">
    <property type="component" value="Unassembled WGS sequence"/>
</dbReference>
<keyword evidence="2 11" id="KW-0285">Flavoprotein</keyword>
<dbReference type="EMBL" id="PDCG01000001">
    <property type="protein sequence ID" value="RBP98380.1"/>
    <property type="molecule type" value="Genomic_DNA"/>
</dbReference>
<feature type="active site" description="Proton acceptor" evidence="8">
    <location>
        <position position="489"/>
    </location>
</feature>
<dbReference type="SUPFAM" id="SSF55424">
    <property type="entry name" value="FAD/NAD-linked reductases, dimerisation (C-terminal) domain"/>
    <property type="match status" value="1"/>
</dbReference>
<evidence type="ECO:0000256" key="10">
    <source>
        <dbReference type="PIRSR" id="PIRSR000350-4"/>
    </source>
</evidence>
<dbReference type="OrthoDB" id="4678789at2"/>
<feature type="compositionally biased region" description="Gly residues" evidence="12">
    <location>
        <begin position="130"/>
        <end position="141"/>
    </location>
</feature>
<dbReference type="InterPro" id="IPR001100">
    <property type="entry name" value="Pyr_nuc-diS_OxRdtase"/>
</dbReference>
<feature type="binding site" evidence="9">
    <location>
        <position position="52"/>
    </location>
    <ligand>
        <name>FAD</name>
        <dbReference type="ChEBI" id="CHEBI:57692"/>
    </ligand>
</feature>
<dbReference type="InterPro" id="IPR004099">
    <property type="entry name" value="Pyr_nucl-diS_OxRdtase_dimer"/>
</dbReference>
<dbReference type="GO" id="GO:0050660">
    <property type="term" value="F:flavin adenine dinucleotide binding"/>
    <property type="evidence" value="ECO:0007669"/>
    <property type="project" value="TreeGrafter"/>
</dbReference>
<gene>
    <name evidence="15" type="ORF">CRD60_00445</name>
</gene>
<evidence type="ECO:0000313" key="16">
    <source>
        <dbReference type="Proteomes" id="UP000252530"/>
    </source>
</evidence>
<dbReference type="InterPro" id="IPR012999">
    <property type="entry name" value="Pyr_OxRdtase_I_AS"/>
</dbReference>
<protein>
    <submittedName>
        <fullName evidence="15">Dihydrolipoamide dehydrogenase</fullName>
    </submittedName>
</protein>
<dbReference type="PANTHER" id="PTHR22912:SF151">
    <property type="entry name" value="DIHYDROLIPOYL DEHYDROGENASE, MITOCHONDRIAL"/>
    <property type="match status" value="1"/>
</dbReference>
<keyword evidence="7 11" id="KW-0676">Redox-active center</keyword>
<dbReference type="RefSeq" id="WP_113859358.1">
    <property type="nucleotide sequence ID" value="NZ_PDCG01000001.1"/>
</dbReference>
<comment type="caution">
    <text evidence="15">The sequence shown here is derived from an EMBL/GenBank/DDBJ whole genome shotgun (WGS) entry which is preliminary data.</text>
</comment>
<evidence type="ECO:0000256" key="11">
    <source>
        <dbReference type="RuleBase" id="RU003691"/>
    </source>
</evidence>
<evidence type="ECO:0000259" key="14">
    <source>
        <dbReference type="Pfam" id="PF07992"/>
    </source>
</evidence>
<dbReference type="PANTHER" id="PTHR22912">
    <property type="entry name" value="DISULFIDE OXIDOREDUCTASE"/>
    <property type="match status" value="1"/>
</dbReference>
<feature type="domain" description="Pyridine nucleotide-disulphide oxidoreductase dimerisation" evidence="13">
    <location>
        <begin position="387"/>
        <end position="499"/>
    </location>
</feature>
<dbReference type="Pfam" id="PF02852">
    <property type="entry name" value="Pyr_redox_dim"/>
    <property type="match status" value="1"/>
</dbReference>
<keyword evidence="3 9" id="KW-0274">FAD</keyword>
<dbReference type="InterPro" id="IPR050151">
    <property type="entry name" value="Class-I_Pyr_Nuc-Dis_Oxidored"/>
</dbReference>
<reference evidence="15 16" key="1">
    <citation type="submission" date="2017-10" db="EMBL/GenBank/DDBJ databases">
        <title>Bifidobacterium xylocopum sp. nov. and Bifidobacterium aemilianum sp. nov., from the carpenter bee (Xylocopa violacea) digestive tract.</title>
        <authorList>
            <person name="Alberoni D."/>
            <person name="Baffoni L."/>
            <person name="Di Gioia D."/>
            <person name="Gaggia F."/>
            <person name="Biavati B."/>
        </authorList>
    </citation>
    <scope>NUCLEOTIDE SEQUENCE [LARGE SCALE GENOMIC DNA]</scope>
    <source>
        <strain evidence="15 16">XV10</strain>
    </source>
</reference>
<comment type="cofactor">
    <cofactor evidence="9">
        <name>FAD</name>
        <dbReference type="ChEBI" id="CHEBI:57692"/>
    </cofactor>
    <text evidence="9">Binds 1 FAD per subunit.</text>
</comment>
<name>A0A366K9F7_9BIFI</name>
<evidence type="ECO:0000313" key="15">
    <source>
        <dbReference type="EMBL" id="RBP98380.1"/>
    </source>
</evidence>
<evidence type="ECO:0000256" key="2">
    <source>
        <dbReference type="ARBA" id="ARBA00022630"/>
    </source>
</evidence>
<dbReference type="PRINTS" id="PR00411">
    <property type="entry name" value="PNDRDTASEI"/>
</dbReference>
<proteinExistence type="inferred from homology"/>
<evidence type="ECO:0000259" key="13">
    <source>
        <dbReference type="Pfam" id="PF02852"/>
    </source>
</evidence>
<dbReference type="InterPro" id="IPR023753">
    <property type="entry name" value="FAD/NAD-binding_dom"/>
</dbReference>
<dbReference type="InterPro" id="IPR016156">
    <property type="entry name" value="FAD/NAD-linked_Rdtase_dimer_sf"/>
</dbReference>
<evidence type="ECO:0000256" key="6">
    <source>
        <dbReference type="ARBA" id="ARBA00023157"/>
    </source>
</evidence>
<feature type="binding site" evidence="9">
    <location>
        <position position="352"/>
    </location>
    <ligand>
        <name>FAD</name>
        <dbReference type="ChEBI" id="CHEBI:57692"/>
    </ligand>
</feature>
<dbReference type="Pfam" id="PF07992">
    <property type="entry name" value="Pyr_redox_2"/>
    <property type="match status" value="1"/>
</dbReference>
<dbReference type="AlphaFoldDB" id="A0A366K9F7"/>
<feature type="disulfide bond" description="Redox-active" evidence="10">
    <location>
        <begin position="43"/>
        <end position="48"/>
    </location>
</feature>